<dbReference type="AlphaFoldDB" id="X6N419"/>
<dbReference type="EMBL" id="ASPP01012984">
    <property type="protein sequence ID" value="ETO20057.1"/>
    <property type="molecule type" value="Genomic_DNA"/>
</dbReference>
<comment type="caution">
    <text evidence="1">The sequence shown here is derived from an EMBL/GenBank/DDBJ whole genome shotgun (WGS) entry which is preliminary data.</text>
</comment>
<protein>
    <submittedName>
        <fullName evidence="1">Uncharacterized protein</fullName>
    </submittedName>
</protein>
<gene>
    <name evidence="1" type="ORF">RFI_17161</name>
</gene>
<sequence>MNGLEDKEMHSNGRMDPPMAIAWSVGAASQPLKAIGSKKNIPKLFAIEDEKKEELQHVKSEQKELPMAETIQKQMSISMSMMSMPIPLKYRHGENDKLHSKMKELENGSNETENGHFNRTKHLSYQQLPAVSESDHGLRYTPKQSAPGQHDTLVANRVSFHRTNIGDIGHSSGFGGWTAEPALQTANSTAGNNGRATIERKKKTIFEQLNAFELELQQDWKRLAKEYQVLVNKQHQCEYVFSFVFVQFNNNNNNNKNNDK</sequence>
<evidence type="ECO:0000313" key="1">
    <source>
        <dbReference type="EMBL" id="ETO20057.1"/>
    </source>
</evidence>
<organism evidence="1 2">
    <name type="scientific">Reticulomyxa filosa</name>
    <dbReference type="NCBI Taxonomy" id="46433"/>
    <lineage>
        <taxon>Eukaryota</taxon>
        <taxon>Sar</taxon>
        <taxon>Rhizaria</taxon>
        <taxon>Retaria</taxon>
        <taxon>Foraminifera</taxon>
        <taxon>Monothalamids</taxon>
        <taxon>Reticulomyxidae</taxon>
        <taxon>Reticulomyxa</taxon>
    </lineage>
</organism>
<name>X6N419_RETFI</name>
<dbReference type="Proteomes" id="UP000023152">
    <property type="component" value="Unassembled WGS sequence"/>
</dbReference>
<evidence type="ECO:0000313" key="2">
    <source>
        <dbReference type="Proteomes" id="UP000023152"/>
    </source>
</evidence>
<accession>X6N419</accession>
<keyword evidence="2" id="KW-1185">Reference proteome</keyword>
<proteinExistence type="predicted"/>
<reference evidence="1 2" key="1">
    <citation type="journal article" date="2013" name="Curr. Biol.">
        <title>The Genome of the Foraminiferan Reticulomyxa filosa.</title>
        <authorList>
            <person name="Glockner G."/>
            <person name="Hulsmann N."/>
            <person name="Schleicher M."/>
            <person name="Noegel A.A."/>
            <person name="Eichinger L."/>
            <person name="Gallinger C."/>
            <person name="Pawlowski J."/>
            <person name="Sierra R."/>
            <person name="Euteneuer U."/>
            <person name="Pillet L."/>
            <person name="Moustafa A."/>
            <person name="Platzer M."/>
            <person name="Groth M."/>
            <person name="Szafranski K."/>
            <person name="Schliwa M."/>
        </authorList>
    </citation>
    <scope>NUCLEOTIDE SEQUENCE [LARGE SCALE GENOMIC DNA]</scope>
</reference>